<organism evidence="2 3">
    <name type="scientific">Aerophobetes bacterium</name>
    <dbReference type="NCBI Taxonomy" id="2030807"/>
    <lineage>
        <taxon>Bacteria</taxon>
        <taxon>Candidatus Aerophobota</taxon>
    </lineage>
</organism>
<dbReference type="PANTHER" id="PTHR21015">
    <property type="entry name" value="UDP-N-ACETYLGLUCOSAMINE--N-ACETYLMURAMYL-(PENTAPEPTIDE) PYROPHOSPHORYL-UNDECAPRENOL N-ACETYLGLUCOSAMINE TRANSFERASE 1"/>
    <property type="match status" value="1"/>
</dbReference>
<protein>
    <submittedName>
        <fullName evidence="2">Glycosyltransferase</fullName>
    </submittedName>
</protein>
<keyword evidence="2" id="KW-0808">Transferase</keyword>
<dbReference type="AlphaFoldDB" id="A0A497E5V1"/>
<dbReference type="EMBL" id="QMPZ01000011">
    <property type="protein sequence ID" value="RLE10330.1"/>
    <property type="molecule type" value="Genomic_DNA"/>
</dbReference>
<evidence type="ECO:0000313" key="2">
    <source>
        <dbReference type="EMBL" id="RLE10330.1"/>
    </source>
</evidence>
<dbReference type="PANTHER" id="PTHR21015:SF22">
    <property type="entry name" value="GLYCOSYLTRANSFERASE"/>
    <property type="match status" value="1"/>
</dbReference>
<comment type="caution">
    <text evidence="2">The sequence shown here is derived from an EMBL/GenBank/DDBJ whole genome shotgun (WGS) entry which is preliminary data.</text>
</comment>
<proteinExistence type="predicted"/>
<accession>A0A497E5V1</accession>
<name>A0A497E5V1_UNCAE</name>
<evidence type="ECO:0000313" key="3">
    <source>
        <dbReference type="Proteomes" id="UP000279422"/>
    </source>
</evidence>
<dbReference type="Gene3D" id="3.40.50.2000">
    <property type="entry name" value="Glycogen Phosphorylase B"/>
    <property type="match status" value="1"/>
</dbReference>
<feature type="domain" description="Glycosyl transferase family 28 C-terminal" evidence="1">
    <location>
        <begin position="217"/>
        <end position="331"/>
    </location>
</feature>
<gene>
    <name evidence="2" type="ORF">DRJ00_01775</name>
</gene>
<dbReference type="Pfam" id="PF04101">
    <property type="entry name" value="Glyco_tran_28_C"/>
    <property type="match status" value="1"/>
</dbReference>
<evidence type="ECO:0000259" key="1">
    <source>
        <dbReference type="Pfam" id="PF04101"/>
    </source>
</evidence>
<dbReference type="SUPFAM" id="SSF53756">
    <property type="entry name" value="UDP-Glycosyltransferase/glycogen phosphorylase"/>
    <property type="match status" value="1"/>
</dbReference>
<dbReference type="Proteomes" id="UP000279422">
    <property type="component" value="Unassembled WGS sequence"/>
</dbReference>
<dbReference type="InterPro" id="IPR007235">
    <property type="entry name" value="Glyco_trans_28_C"/>
</dbReference>
<dbReference type="GO" id="GO:0016758">
    <property type="term" value="F:hexosyltransferase activity"/>
    <property type="evidence" value="ECO:0007669"/>
    <property type="project" value="InterPro"/>
</dbReference>
<sequence length="355" mass="41034">MKVLFAVCSWGLGHATRDLPLIWRMIEAGHNVTVVGTGRSLNLLRKELGKSCRFLDIPDYSSPYSEKGFLVAKFVGYLPVYIEEIVREHRKIKKLVRKDGYERIISDNRFGVYDSTIPSYFISHQLRFIPPRRVKIFERATEGFNYSFKRNFLKFLVPDDKDNPLSGDLSHNLRFFKDGKVEYLGILSSLRKLEVKEDIDYFISLSGPEPQRTILERKLLKQAPLLKGKIVIALGKPEEYKEEVRGNIRIISFLDREKQEEIMNRAKLVIARPGYTTLMELAFLGKKALLIPTPGQTEQIYLASYHRSKGNFYSVDQDELDLVRDVERAKQYKGISYEEAGESAVDKFMRTVFGE</sequence>
<reference evidence="2 3" key="1">
    <citation type="submission" date="2018-06" db="EMBL/GenBank/DDBJ databases">
        <title>Extensive metabolic versatility and redundancy in microbially diverse, dynamic hydrothermal sediments.</title>
        <authorList>
            <person name="Dombrowski N."/>
            <person name="Teske A."/>
            <person name="Baker B.J."/>
        </authorList>
    </citation>
    <scope>NUCLEOTIDE SEQUENCE [LARGE SCALE GENOMIC DNA]</scope>
    <source>
        <strain evidence="2">B47_G16</strain>
    </source>
</reference>